<feature type="transmembrane region" description="Helical" evidence="7">
    <location>
        <begin position="223"/>
        <end position="244"/>
    </location>
</feature>
<dbReference type="PROSITE" id="PS50850">
    <property type="entry name" value="MFS"/>
    <property type="match status" value="1"/>
</dbReference>
<dbReference type="SUPFAM" id="SSF103473">
    <property type="entry name" value="MFS general substrate transporter"/>
    <property type="match status" value="1"/>
</dbReference>
<feature type="transmembrane region" description="Helical" evidence="7">
    <location>
        <begin position="449"/>
        <end position="474"/>
    </location>
</feature>
<evidence type="ECO:0000313" key="10">
    <source>
        <dbReference type="Proteomes" id="UP001500280"/>
    </source>
</evidence>
<feature type="transmembrane region" description="Helical" evidence="7">
    <location>
        <begin position="49"/>
        <end position="66"/>
    </location>
</feature>
<evidence type="ECO:0000256" key="2">
    <source>
        <dbReference type="ARBA" id="ARBA00022448"/>
    </source>
</evidence>
<dbReference type="Gene3D" id="1.20.1720.10">
    <property type="entry name" value="Multidrug resistance protein D"/>
    <property type="match status" value="1"/>
</dbReference>
<feature type="transmembrane region" description="Helical" evidence="7">
    <location>
        <begin position="137"/>
        <end position="157"/>
    </location>
</feature>
<keyword evidence="4 7" id="KW-0812">Transmembrane</keyword>
<dbReference type="RefSeq" id="WP_344158255.1">
    <property type="nucleotide sequence ID" value="NZ_BAAANF010000018.1"/>
</dbReference>
<comment type="subcellular location">
    <subcellularLocation>
        <location evidence="1">Cell membrane</location>
        <topology evidence="1">Multi-pass membrane protein</topology>
    </subcellularLocation>
</comment>
<feature type="transmembrane region" description="Helical" evidence="7">
    <location>
        <begin position="103"/>
        <end position="125"/>
    </location>
</feature>
<evidence type="ECO:0000256" key="3">
    <source>
        <dbReference type="ARBA" id="ARBA00022475"/>
    </source>
</evidence>
<comment type="caution">
    <text evidence="9">The sequence shown here is derived from an EMBL/GenBank/DDBJ whole genome shotgun (WGS) entry which is preliminary data.</text>
</comment>
<evidence type="ECO:0000256" key="5">
    <source>
        <dbReference type="ARBA" id="ARBA00022989"/>
    </source>
</evidence>
<evidence type="ECO:0000256" key="6">
    <source>
        <dbReference type="ARBA" id="ARBA00023136"/>
    </source>
</evidence>
<dbReference type="InterPro" id="IPR036259">
    <property type="entry name" value="MFS_trans_sf"/>
</dbReference>
<dbReference type="PANTHER" id="PTHR42718:SF47">
    <property type="entry name" value="METHYL VIOLOGEN RESISTANCE PROTEIN SMVA"/>
    <property type="match status" value="1"/>
</dbReference>
<feature type="transmembrane region" description="Helical" evidence="7">
    <location>
        <begin position="330"/>
        <end position="349"/>
    </location>
</feature>
<dbReference type="CDD" id="cd17321">
    <property type="entry name" value="MFS_MMR_MDR_like"/>
    <property type="match status" value="1"/>
</dbReference>
<feature type="transmembrane region" description="Helical" evidence="7">
    <location>
        <begin position="78"/>
        <end position="97"/>
    </location>
</feature>
<feature type="transmembrane region" description="Helical" evidence="7">
    <location>
        <begin position="163"/>
        <end position="186"/>
    </location>
</feature>
<evidence type="ECO:0000313" key="9">
    <source>
        <dbReference type="EMBL" id="GAA1701370.1"/>
    </source>
</evidence>
<feature type="transmembrane region" description="Helical" evidence="7">
    <location>
        <begin position="264"/>
        <end position="290"/>
    </location>
</feature>
<evidence type="ECO:0000256" key="1">
    <source>
        <dbReference type="ARBA" id="ARBA00004651"/>
    </source>
</evidence>
<reference evidence="9 10" key="1">
    <citation type="journal article" date="2019" name="Int. J. Syst. Evol. Microbiol.">
        <title>The Global Catalogue of Microorganisms (GCM) 10K type strain sequencing project: providing services to taxonomists for standard genome sequencing and annotation.</title>
        <authorList>
            <consortium name="The Broad Institute Genomics Platform"/>
            <consortium name="The Broad Institute Genome Sequencing Center for Infectious Disease"/>
            <person name="Wu L."/>
            <person name="Ma J."/>
        </authorList>
    </citation>
    <scope>NUCLEOTIDE SEQUENCE [LARGE SCALE GENOMIC DNA]</scope>
    <source>
        <strain evidence="9 10">JCM 14307</strain>
    </source>
</reference>
<dbReference type="EMBL" id="BAAANF010000018">
    <property type="protein sequence ID" value="GAA1701370.1"/>
    <property type="molecule type" value="Genomic_DNA"/>
</dbReference>
<feature type="transmembrane region" description="Helical" evidence="7">
    <location>
        <begin position="198"/>
        <end position="217"/>
    </location>
</feature>
<proteinExistence type="predicted"/>
<feature type="domain" description="Major facilitator superfamily (MFS) profile" evidence="8">
    <location>
        <begin position="12"/>
        <end position="475"/>
    </location>
</feature>
<keyword evidence="3" id="KW-1003">Cell membrane</keyword>
<evidence type="ECO:0000256" key="7">
    <source>
        <dbReference type="SAM" id="Phobius"/>
    </source>
</evidence>
<dbReference type="Pfam" id="PF07690">
    <property type="entry name" value="MFS_1"/>
    <property type="match status" value="1"/>
</dbReference>
<feature type="transmembrane region" description="Helical" evidence="7">
    <location>
        <begin position="12"/>
        <end position="34"/>
    </location>
</feature>
<evidence type="ECO:0000256" key="4">
    <source>
        <dbReference type="ARBA" id="ARBA00022692"/>
    </source>
</evidence>
<feature type="transmembrane region" description="Helical" evidence="7">
    <location>
        <begin position="355"/>
        <end position="381"/>
    </location>
</feature>
<dbReference type="Gene3D" id="1.20.1250.20">
    <property type="entry name" value="MFS general substrate transporter like domains"/>
    <property type="match status" value="1"/>
</dbReference>
<feature type="transmembrane region" description="Helical" evidence="7">
    <location>
        <begin position="302"/>
        <end position="323"/>
    </location>
</feature>
<keyword evidence="5 7" id="KW-1133">Transmembrane helix</keyword>
<accession>A0ABN2IAZ6</accession>
<evidence type="ECO:0000259" key="8">
    <source>
        <dbReference type="PROSITE" id="PS50850"/>
    </source>
</evidence>
<dbReference type="PANTHER" id="PTHR42718">
    <property type="entry name" value="MAJOR FACILITATOR SUPERFAMILY MULTIDRUG TRANSPORTER MFSC"/>
    <property type="match status" value="1"/>
</dbReference>
<protein>
    <submittedName>
        <fullName evidence="9">MFS transporter</fullName>
    </submittedName>
</protein>
<keyword evidence="2" id="KW-0813">Transport</keyword>
<dbReference type="InterPro" id="IPR020846">
    <property type="entry name" value="MFS_dom"/>
</dbReference>
<gene>
    <name evidence="9" type="ORF">GCM10009745_55540</name>
</gene>
<dbReference type="Proteomes" id="UP001500280">
    <property type="component" value="Unassembled WGS sequence"/>
</dbReference>
<name>A0ABN2IAZ6_9ACTN</name>
<organism evidence="9 10">
    <name type="scientific">Kribbella yunnanensis</name>
    <dbReference type="NCBI Taxonomy" id="190194"/>
    <lineage>
        <taxon>Bacteria</taxon>
        <taxon>Bacillati</taxon>
        <taxon>Actinomycetota</taxon>
        <taxon>Actinomycetes</taxon>
        <taxon>Propionibacteriales</taxon>
        <taxon>Kribbellaceae</taxon>
        <taxon>Kribbella</taxon>
    </lineage>
</organism>
<sequence>MQTALVRRPWLGLLVILAPVLLVAMDGSVLFLVMPELTTALRPTADESLWILDIYGFAVGSLLVAFGSIGDRYGRLRLLMIGAALFGISSAAASFAQTPRQLIVLRALMGIAGATLLPSALAVLGELFPDGRLRSRAIGIFAAAFAGGFAIGPVVAGQLLDRFWWGSVFLINLPVVVVFLVLAPFLLREVRAVRRGTVDVPSVLTSALGLLLTVYAVKRLAAGGLGVTPFVLGTAGLLTLSWFVRRQRRLEYPLIDVTLFRDRVFSLAIVTGLVPLAAWSATAYLAGIHLQSVLGLPVRQAALLAVPGAVVLTVTCVVTPAVVGRIGVRAALVACHGFVAVGLLLLLFLDADGGIGWYVGSTAIAGIGYGISFSVVADTAVAAVPTERGGSAAAIAETSNELGNALGIALLGSLAALVYRLQAPDAASTLTETVQTPGMSPATIARAEAAFVLGLHVTVVVIAVLHGTLAVLSARWIRASATR</sequence>
<keyword evidence="6 7" id="KW-0472">Membrane</keyword>
<keyword evidence="10" id="KW-1185">Reference proteome</keyword>
<feature type="transmembrane region" description="Helical" evidence="7">
    <location>
        <begin position="402"/>
        <end position="421"/>
    </location>
</feature>
<dbReference type="InterPro" id="IPR011701">
    <property type="entry name" value="MFS"/>
</dbReference>